<evidence type="ECO:0000313" key="2">
    <source>
        <dbReference type="EMBL" id="EZA61953.1"/>
    </source>
</evidence>
<gene>
    <name evidence="2" type="ORF">X777_08628</name>
</gene>
<proteinExistence type="predicted"/>
<dbReference type="AlphaFoldDB" id="A0A026X1I3"/>
<feature type="compositionally biased region" description="Basic and acidic residues" evidence="1">
    <location>
        <begin position="95"/>
        <end position="107"/>
    </location>
</feature>
<dbReference type="EMBL" id="KK107037">
    <property type="protein sequence ID" value="EZA61953.1"/>
    <property type="molecule type" value="Genomic_DNA"/>
</dbReference>
<organism evidence="2 3">
    <name type="scientific">Ooceraea biroi</name>
    <name type="common">Clonal raider ant</name>
    <name type="synonym">Cerapachys biroi</name>
    <dbReference type="NCBI Taxonomy" id="2015173"/>
    <lineage>
        <taxon>Eukaryota</taxon>
        <taxon>Metazoa</taxon>
        <taxon>Ecdysozoa</taxon>
        <taxon>Arthropoda</taxon>
        <taxon>Hexapoda</taxon>
        <taxon>Insecta</taxon>
        <taxon>Pterygota</taxon>
        <taxon>Neoptera</taxon>
        <taxon>Endopterygota</taxon>
        <taxon>Hymenoptera</taxon>
        <taxon>Apocrita</taxon>
        <taxon>Aculeata</taxon>
        <taxon>Formicoidea</taxon>
        <taxon>Formicidae</taxon>
        <taxon>Dorylinae</taxon>
        <taxon>Ooceraea</taxon>
    </lineage>
</organism>
<protein>
    <submittedName>
        <fullName evidence="2">Uncharacterized protein</fullName>
    </submittedName>
</protein>
<feature type="region of interest" description="Disordered" evidence="1">
    <location>
        <begin position="1"/>
        <end position="27"/>
    </location>
</feature>
<evidence type="ECO:0000313" key="3">
    <source>
        <dbReference type="Proteomes" id="UP000053097"/>
    </source>
</evidence>
<feature type="region of interest" description="Disordered" evidence="1">
    <location>
        <begin position="69"/>
        <end position="107"/>
    </location>
</feature>
<name>A0A026X1I3_OOCBI</name>
<dbReference type="STRING" id="2015173.A0A026X1I3"/>
<accession>A0A026X1I3</accession>
<sequence>MNEIQLGAGMREPIPERDPDQVPQYPIPLRAASPPLWYNFLRDTSVMTTRTRNLFLMCCSNLGERRKRHAHGDVCDNTLPGHAPSASEIVTARLRPREGSSRASHDK</sequence>
<dbReference type="Proteomes" id="UP000053097">
    <property type="component" value="Unassembled WGS sequence"/>
</dbReference>
<keyword evidence="3" id="KW-1185">Reference proteome</keyword>
<evidence type="ECO:0000256" key="1">
    <source>
        <dbReference type="SAM" id="MobiDB-lite"/>
    </source>
</evidence>
<reference evidence="2 3" key="1">
    <citation type="journal article" date="2014" name="Curr. Biol.">
        <title>The genome of the clonal raider ant Cerapachys biroi.</title>
        <authorList>
            <person name="Oxley P.R."/>
            <person name="Ji L."/>
            <person name="Fetter-Pruneda I."/>
            <person name="McKenzie S.K."/>
            <person name="Li C."/>
            <person name="Hu H."/>
            <person name="Zhang G."/>
            <person name="Kronauer D.J."/>
        </authorList>
    </citation>
    <scope>NUCLEOTIDE SEQUENCE [LARGE SCALE GENOMIC DNA]</scope>
</reference>